<dbReference type="GO" id="GO:0006032">
    <property type="term" value="P:chitin catabolic process"/>
    <property type="evidence" value="ECO:0007669"/>
    <property type="project" value="InterPro"/>
</dbReference>
<gene>
    <name evidence="2" type="ORF">DC3_06840</name>
</gene>
<keyword evidence="3" id="KW-1185">Reference proteome</keyword>
<protein>
    <recommendedName>
        <fullName evidence="1">Glycoside hydrolase family 19 catalytic domain-containing protein</fullName>
    </recommendedName>
</protein>
<dbReference type="EMBL" id="BJXB01000002">
    <property type="protein sequence ID" value="GEM45049.1"/>
    <property type="molecule type" value="Genomic_DNA"/>
</dbReference>
<dbReference type="Gene3D" id="1.10.530.10">
    <property type="match status" value="1"/>
</dbReference>
<sequence length="199" mass="22040">MITKTLIQALNPNLKQPDVTADKLQKAADQYGINTKLRVAHWLAQLTAESSLVPQEENLNYSAKRLCQVWPSRFPSMEAAQSCAMNPEALGNKVYGGRMGNTQPGDGYKYRGRGFIQLTGRNNYTHYGQKTGFDLVNNPDLLLQIGVSAQTAAAFWQDHNINVYADKNDIEGVTRAINGGLTGLQSRQAYFQKIMSLLS</sequence>
<proteinExistence type="predicted"/>
<dbReference type="PANTHER" id="PTHR34408:SF1">
    <property type="entry name" value="GLYCOSYL HYDROLASE FAMILY 19 DOMAIN-CONTAINING PROTEIN HI_1415"/>
    <property type="match status" value="1"/>
</dbReference>
<evidence type="ECO:0000313" key="3">
    <source>
        <dbReference type="Proteomes" id="UP000321306"/>
    </source>
</evidence>
<dbReference type="PANTHER" id="PTHR34408">
    <property type="entry name" value="FAMILY PROTEIN, PUTATIVE-RELATED"/>
    <property type="match status" value="1"/>
</dbReference>
<feature type="domain" description="Glycoside hydrolase family 19 catalytic" evidence="1">
    <location>
        <begin position="106"/>
        <end position="159"/>
    </location>
</feature>
<dbReference type="GO" id="GO:0016998">
    <property type="term" value="P:cell wall macromolecule catabolic process"/>
    <property type="evidence" value="ECO:0007669"/>
    <property type="project" value="InterPro"/>
</dbReference>
<organism evidence="2 3">
    <name type="scientific">Deinococcus cellulosilyticus (strain DSM 18568 / NBRC 106333 / KACC 11606 / 5516J-15)</name>
    <dbReference type="NCBI Taxonomy" id="1223518"/>
    <lineage>
        <taxon>Bacteria</taxon>
        <taxon>Thermotogati</taxon>
        <taxon>Deinococcota</taxon>
        <taxon>Deinococci</taxon>
        <taxon>Deinococcales</taxon>
        <taxon>Deinococcaceae</taxon>
        <taxon>Deinococcus</taxon>
    </lineage>
</organism>
<dbReference type="SUPFAM" id="SSF53955">
    <property type="entry name" value="Lysozyme-like"/>
    <property type="match status" value="1"/>
</dbReference>
<dbReference type="InterPro" id="IPR052354">
    <property type="entry name" value="Cell_Wall_Dynamics_Protein"/>
</dbReference>
<evidence type="ECO:0000313" key="2">
    <source>
        <dbReference type="EMBL" id="GEM45049.1"/>
    </source>
</evidence>
<dbReference type="AlphaFoldDB" id="A0A511MWV6"/>
<dbReference type="RefSeq" id="WP_186815794.1">
    <property type="nucleotide sequence ID" value="NZ_BJXB01000002.1"/>
</dbReference>
<reference evidence="2 3" key="1">
    <citation type="submission" date="2019-07" db="EMBL/GenBank/DDBJ databases">
        <title>Whole genome shotgun sequence of Deinococcus cellulosilyticus NBRC 106333.</title>
        <authorList>
            <person name="Hosoyama A."/>
            <person name="Uohara A."/>
            <person name="Ohji S."/>
            <person name="Ichikawa N."/>
        </authorList>
    </citation>
    <scope>NUCLEOTIDE SEQUENCE [LARGE SCALE GENOMIC DNA]</scope>
    <source>
        <strain evidence="2 3">NBRC 106333</strain>
    </source>
</reference>
<dbReference type="GO" id="GO:0004568">
    <property type="term" value="F:chitinase activity"/>
    <property type="evidence" value="ECO:0007669"/>
    <property type="project" value="InterPro"/>
</dbReference>
<dbReference type="InterPro" id="IPR000726">
    <property type="entry name" value="Glyco_hydro_19_cat"/>
</dbReference>
<dbReference type="InterPro" id="IPR023346">
    <property type="entry name" value="Lysozyme-like_dom_sf"/>
</dbReference>
<dbReference type="Pfam" id="PF00182">
    <property type="entry name" value="Glyco_hydro_19"/>
    <property type="match status" value="1"/>
</dbReference>
<name>A0A511MWV6_DEIC1</name>
<evidence type="ECO:0000259" key="1">
    <source>
        <dbReference type="Pfam" id="PF00182"/>
    </source>
</evidence>
<dbReference type="Proteomes" id="UP000321306">
    <property type="component" value="Unassembled WGS sequence"/>
</dbReference>
<accession>A0A511MWV6</accession>
<comment type="caution">
    <text evidence="2">The sequence shown here is derived from an EMBL/GenBank/DDBJ whole genome shotgun (WGS) entry which is preliminary data.</text>
</comment>